<dbReference type="EMBL" id="JACEFB010000016">
    <property type="protein sequence ID" value="MBA2227632.1"/>
    <property type="molecule type" value="Genomic_DNA"/>
</dbReference>
<name>A0A7V9ADA9_9BACT</name>
<evidence type="ECO:0000256" key="1">
    <source>
        <dbReference type="SAM" id="SignalP"/>
    </source>
</evidence>
<keyword evidence="3" id="KW-1185">Reference proteome</keyword>
<dbReference type="Proteomes" id="UP000542342">
    <property type="component" value="Unassembled WGS sequence"/>
</dbReference>
<proteinExistence type="predicted"/>
<keyword evidence="1" id="KW-0732">Signal</keyword>
<feature type="chain" id="PRO_5031278146" evidence="1">
    <location>
        <begin position="23"/>
        <end position="423"/>
    </location>
</feature>
<sequence>MKRLVGMLLLGSASILSGGLGAEVTVSDAIEITPRFETPRCQMWPRAAWAEEPQLWLVAWREGNTNALEADIWCARVHADGKPLDPAGIKVCAAADNQERPSVASDGKNFLIVWEDYRNGKDYDVYAARVSADGKVLDPDGFLVAGGAHNQCHPVVVFASGHYHVVWQSYGQDGPRYLLCATRISPEGKVMDRALLITEPGKSLGDKTASAYNPVIAATPDRILVAYLIADGNPMNIAIRSAVLSIDPTSGRPLGPPQNLGPAEQRMPALACDPGGALVAVPLGSAGQNTGFRLYRLDRTGKVVDGPRQVAAPTAKRLVPLFTLAFDGRNYLLTMDRPDLREGRVKQIKVWGWQMPPDRFPLSEDALKYDAVEKYGFLIAGVGDKYQMQGFACAGRKGHVLVAYVQVEGPNNLKLLARLVRAK</sequence>
<gene>
    <name evidence="2" type="ORF">H0921_15855</name>
</gene>
<accession>A0A7V9ADA9</accession>
<reference evidence="2 3" key="1">
    <citation type="submission" date="2020-07" db="EMBL/GenBank/DDBJ databases">
        <title>Thermogemmata thermophila gen. nov., sp. nov., a novel moderate thermophilic planctomycete from a Kamchatka hot spring.</title>
        <authorList>
            <person name="Elcheninov A.G."/>
            <person name="Podosokorskaya O.A."/>
            <person name="Kovaleva O.L."/>
            <person name="Novikov A."/>
            <person name="Bonch-Osmolovskaya E.A."/>
            <person name="Toshchakov S.V."/>
            <person name="Kublanov I.V."/>
        </authorList>
    </citation>
    <scope>NUCLEOTIDE SEQUENCE [LARGE SCALE GENOMIC DNA]</scope>
    <source>
        <strain evidence="2 3">2918</strain>
    </source>
</reference>
<protein>
    <submittedName>
        <fullName evidence="2">Uncharacterized protein</fullName>
    </submittedName>
</protein>
<dbReference type="AlphaFoldDB" id="A0A7V9ADA9"/>
<dbReference type="RefSeq" id="WP_194539491.1">
    <property type="nucleotide sequence ID" value="NZ_JACEFB010000016.1"/>
</dbReference>
<feature type="signal peptide" evidence="1">
    <location>
        <begin position="1"/>
        <end position="22"/>
    </location>
</feature>
<evidence type="ECO:0000313" key="2">
    <source>
        <dbReference type="EMBL" id="MBA2227632.1"/>
    </source>
</evidence>
<comment type="caution">
    <text evidence="2">The sequence shown here is derived from an EMBL/GenBank/DDBJ whole genome shotgun (WGS) entry which is preliminary data.</text>
</comment>
<organism evidence="2 3">
    <name type="scientific">Thermogemmata fonticola</name>
    <dbReference type="NCBI Taxonomy" id="2755323"/>
    <lineage>
        <taxon>Bacteria</taxon>
        <taxon>Pseudomonadati</taxon>
        <taxon>Planctomycetota</taxon>
        <taxon>Planctomycetia</taxon>
        <taxon>Gemmatales</taxon>
        <taxon>Gemmataceae</taxon>
        <taxon>Thermogemmata</taxon>
    </lineage>
</organism>
<evidence type="ECO:0000313" key="3">
    <source>
        <dbReference type="Proteomes" id="UP000542342"/>
    </source>
</evidence>